<feature type="transmembrane region" description="Helical" evidence="1">
    <location>
        <begin position="171"/>
        <end position="190"/>
    </location>
</feature>
<evidence type="ECO:0000313" key="2">
    <source>
        <dbReference type="EMBL" id="MCA9381496.1"/>
    </source>
</evidence>
<evidence type="ECO:0000256" key="1">
    <source>
        <dbReference type="SAM" id="Phobius"/>
    </source>
</evidence>
<keyword evidence="1" id="KW-1133">Transmembrane helix</keyword>
<feature type="transmembrane region" description="Helical" evidence="1">
    <location>
        <begin position="144"/>
        <end position="165"/>
    </location>
</feature>
<comment type="caution">
    <text evidence="2">The sequence shown here is derived from an EMBL/GenBank/DDBJ whole genome shotgun (WGS) entry which is preliminary data.</text>
</comment>
<reference evidence="2" key="1">
    <citation type="submission" date="2020-04" db="EMBL/GenBank/DDBJ databases">
        <authorList>
            <person name="Zhang T."/>
        </authorList>
    </citation>
    <scope>NUCLEOTIDE SEQUENCE</scope>
    <source>
        <strain evidence="2">HKST-UBA13</strain>
    </source>
</reference>
<accession>A0A955L2G3</accession>
<dbReference type="EMBL" id="JAGQLJ010000114">
    <property type="protein sequence ID" value="MCA9381496.1"/>
    <property type="molecule type" value="Genomic_DNA"/>
</dbReference>
<feature type="transmembrane region" description="Helical" evidence="1">
    <location>
        <begin position="116"/>
        <end position="137"/>
    </location>
</feature>
<dbReference type="AlphaFoldDB" id="A0A955L2G3"/>
<name>A0A955L2G3_9BACT</name>
<organism evidence="2 3">
    <name type="scientific">Candidatus Dojkabacteria bacterium</name>
    <dbReference type="NCBI Taxonomy" id="2099670"/>
    <lineage>
        <taxon>Bacteria</taxon>
        <taxon>Candidatus Dojkabacteria</taxon>
    </lineage>
</organism>
<gene>
    <name evidence="2" type="ORF">KC678_04480</name>
</gene>
<keyword evidence="1" id="KW-0812">Transmembrane</keyword>
<proteinExistence type="predicted"/>
<sequence length="212" mass="24380">MKYKYLFLIASLFILLFVLFGRPIVNGDGFGYFGIYRTLKTENSLTTQNPEQFTNYANWTYGHVWDNTYSPLYFHGAAALWSPFLVTSDLIGETGILSDFSENYLEVHGVSFFEGMGVLVGTTALSFLTFYFVFLILKRYFSKNISLFASFGIFFSNFLFFYTFIEPSNSHIPALSLITLGLWLIHNRIINLDQKNTYHDLINKLKESADSN</sequence>
<dbReference type="Proteomes" id="UP000775877">
    <property type="component" value="Unassembled WGS sequence"/>
</dbReference>
<evidence type="ECO:0000313" key="3">
    <source>
        <dbReference type="Proteomes" id="UP000775877"/>
    </source>
</evidence>
<protein>
    <submittedName>
        <fullName evidence="2">Uncharacterized protein</fullName>
    </submittedName>
</protein>
<reference evidence="2" key="2">
    <citation type="journal article" date="2021" name="Microbiome">
        <title>Successional dynamics and alternative stable states in a saline activated sludge microbial community over 9 years.</title>
        <authorList>
            <person name="Wang Y."/>
            <person name="Ye J."/>
            <person name="Ju F."/>
            <person name="Liu L."/>
            <person name="Boyd J.A."/>
            <person name="Deng Y."/>
            <person name="Parks D.H."/>
            <person name="Jiang X."/>
            <person name="Yin X."/>
            <person name="Woodcroft B.J."/>
            <person name="Tyson G.W."/>
            <person name="Hugenholtz P."/>
            <person name="Polz M.F."/>
            <person name="Zhang T."/>
        </authorList>
    </citation>
    <scope>NUCLEOTIDE SEQUENCE</scope>
    <source>
        <strain evidence="2">HKST-UBA13</strain>
    </source>
</reference>
<keyword evidence="1" id="KW-0472">Membrane</keyword>
<feature type="non-terminal residue" evidence="2">
    <location>
        <position position="212"/>
    </location>
</feature>